<gene>
    <name evidence="3" type="ORF">CHLNCDRAFT_55318</name>
</gene>
<feature type="region of interest" description="Disordered" evidence="2">
    <location>
        <begin position="645"/>
        <end position="666"/>
    </location>
</feature>
<feature type="coiled-coil region" evidence="1">
    <location>
        <begin position="862"/>
        <end position="889"/>
    </location>
</feature>
<sequence length="1116" mass="113954">MAPADSSSSSAGLPALETLRRASKAAPSQRSAEQAALRDAVQLNAEVAKALPLARLARPARDGAAMCLAQLSPREATEARITWALLQLARALCITPHFCEPAFASRPANHAAAYAAQCCKAAGIVPGVGAGRSREEICQEGARRAALGPQQAAAAAACLAAIPEQPRQLWRDGRLWLLLAVVAVAFARGVDTTEADEQGVQPDLALNFWASALHQLEDEGRVAAYGHQLAEAAAAAGAPEPPVGLAGLRWLCASRVAALGALLSKSAALALLDVRGNVMAGYLQRAVGELGGECGGVRLQRGAGLAASPEAAAAAAAAAAGVILRLQPGSPDAHLAAASAATPATGGPAPAEAVDHVRRALVLARSQRSLSSLVIGDNMLVAYAAQGEGVCPAAEALAAWEEGSAALRRCEEQLPGEWVAPLRKGRAAAEKLLRRLAAGAGPARGGAEATATSSQAGTAGKPPPPRTMWGALAAPAGGKALAPGQPTAAQVAANPHTFVQAAVAVSKCACCGKEGRYEKSPLKYCAACRGVQYCRKKKKRQQQQRQQQGARRPREGAARPPPVEAARPSWDSTTSDHSKYKLSEAEQAFRRSLRQSRHHLRPAAASTEPQQDQKLMGLEEALARGLLGVEAEEGGMVGAHPAELALEPESTGDSWLDGEESEEGEEAAASLDGMRQFVAGLQRKYGLGRGGGADGNPTPAVPAGAGDGGGSVAASARRKLAQLRAEQRAAAAGGDLEFGDGGSGCGGSQEEGRELEEKDSCPAGMAASQPAPALAGSDSEGEGHYGPAALRRAQQRLAAADAAAAAAESDAAPSFTPRGGRCRQVSRHLAAAVMSVPSAVPSPAQQDLLDRLTAAEAQLGRVAGLEAELRQTQAAVAELQERNGQLQTELDACVSHSLHATTQLQAQLSRLLGSHQAGSSTGGGSLDAAAEEPRQQAASPRLPPAASVAVAQARAVAEAVSVAQQAHAHMAGGAASNSPAAQWEGQERQAPGTGNLLLPRCEQQVELPQRSEQQEDVMAGMQLPSFRCFAELRRAAASKPAASAGEQLAAPGLPAAAAAAGLQTRGGRGEQGGENHPPQPRALPQRLAQQRGGDAGGVQAAAAADVFQLQRLATAG</sequence>
<feature type="region of interest" description="Disordered" evidence="2">
    <location>
        <begin position="912"/>
        <end position="945"/>
    </location>
</feature>
<dbReference type="InParanoid" id="E1ZSQ3"/>
<feature type="compositionally biased region" description="Polar residues" evidence="2">
    <location>
        <begin position="1"/>
        <end position="11"/>
    </location>
</feature>
<feature type="compositionally biased region" description="Gly residues" evidence="2">
    <location>
        <begin position="739"/>
        <end position="749"/>
    </location>
</feature>
<dbReference type="EMBL" id="GL433867">
    <property type="protein sequence ID" value="EFN51146.1"/>
    <property type="molecule type" value="Genomic_DNA"/>
</dbReference>
<dbReference type="RefSeq" id="XP_005843248.1">
    <property type="nucleotide sequence ID" value="XM_005843186.1"/>
</dbReference>
<feature type="compositionally biased region" description="Low complexity" evidence="2">
    <location>
        <begin position="1088"/>
        <end position="1099"/>
    </location>
</feature>
<feature type="compositionally biased region" description="Basic residues" evidence="2">
    <location>
        <begin position="591"/>
        <end position="601"/>
    </location>
</feature>
<organism evidence="4">
    <name type="scientific">Chlorella variabilis</name>
    <name type="common">Green alga</name>
    <dbReference type="NCBI Taxonomy" id="554065"/>
    <lineage>
        <taxon>Eukaryota</taxon>
        <taxon>Viridiplantae</taxon>
        <taxon>Chlorophyta</taxon>
        <taxon>core chlorophytes</taxon>
        <taxon>Trebouxiophyceae</taxon>
        <taxon>Chlorellales</taxon>
        <taxon>Chlorellaceae</taxon>
        <taxon>Chlorella clade</taxon>
        <taxon>Chlorella</taxon>
    </lineage>
</organism>
<name>E1ZSQ3_CHLVA</name>
<dbReference type="OrthoDB" id="10692228at2759"/>
<keyword evidence="4" id="KW-1185">Reference proteome</keyword>
<feature type="region of interest" description="Disordered" evidence="2">
    <location>
        <begin position="970"/>
        <end position="994"/>
    </location>
</feature>
<feature type="compositionally biased region" description="Basic and acidic residues" evidence="2">
    <location>
        <begin position="750"/>
        <end position="760"/>
    </location>
</feature>
<feature type="region of interest" description="Disordered" evidence="2">
    <location>
        <begin position="732"/>
        <end position="785"/>
    </location>
</feature>
<feature type="region of interest" description="Disordered" evidence="2">
    <location>
        <begin position="1"/>
        <end position="30"/>
    </location>
</feature>
<feature type="compositionally biased region" description="Low complexity" evidence="2">
    <location>
        <begin position="442"/>
        <end position="460"/>
    </location>
</feature>
<feature type="region of interest" description="Disordered" evidence="2">
    <location>
        <begin position="689"/>
        <end position="712"/>
    </location>
</feature>
<protein>
    <submittedName>
        <fullName evidence="3">Uncharacterized protein</fullName>
    </submittedName>
</protein>
<evidence type="ECO:0000256" key="1">
    <source>
        <dbReference type="SAM" id="Coils"/>
    </source>
</evidence>
<feature type="compositionally biased region" description="Basic and acidic residues" evidence="2">
    <location>
        <begin position="574"/>
        <end position="589"/>
    </location>
</feature>
<accession>E1ZSQ3</accession>
<evidence type="ECO:0000313" key="4">
    <source>
        <dbReference type="Proteomes" id="UP000008141"/>
    </source>
</evidence>
<feature type="region of interest" description="Disordered" evidence="2">
    <location>
        <begin position="1056"/>
        <end position="1099"/>
    </location>
</feature>
<dbReference type="GeneID" id="17350585"/>
<evidence type="ECO:0000256" key="2">
    <source>
        <dbReference type="SAM" id="MobiDB-lite"/>
    </source>
</evidence>
<reference evidence="3 4" key="1">
    <citation type="journal article" date="2010" name="Plant Cell">
        <title>The Chlorella variabilis NC64A genome reveals adaptation to photosymbiosis, coevolution with viruses, and cryptic sex.</title>
        <authorList>
            <person name="Blanc G."/>
            <person name="Duncan G."/>
            <person name="Agarkova I."/>
            <person name="Borodovsky M."/>
            <person name="Gurnon J."/>
            <person name="Kuo A."/>
            <person name="Lindquist E."/>
            <person name="Lucas S."/>
            <person name="Pangilinan J."/>
            <person name="Polle J."/>
            <person name="Salamov A."/>
            <person name="Terry A."/>
            <person name="Yamada T."/>
            <person name="Dunigan D.D."/>
            <person name="Grigoriev I.V."/>
            <person name="Claverie J.M."/>
            <person name="Van Etten J.L."/>
        </authorList>
    </citation>
    <scope>NUCLEOTIDE SEQUENCE [LARGE SCALE GENOMIC DNA]</scope>
    <source>
        <strain evidence="3 4">NC64A</strain>
    </source>
</reference>
<feature type="region of interest" description="Disordered" evidence="2">
    <location>
        <begin position="536"/>
        <end position="613"/>
    </location>
</feature>
<proteinExistence type="predicted"/>
<dbReference type="Proteomes" id="UP000008141">
    <property type="component" value="Unassembled WGS sequence"/>
</dbReference>
<dbReference type="KEGG" id="cvr:CHLNCDRAFT_55318"/>
<feature type="region of interest" description="Disordered" evidence="2">
    <location>
        <begin position="442"/>
        <end position="471"/>
    </location>
</feature>
<feature type="compositionally biased region" description="Acidic residues" evidence="2">
    <location>
        <begin position="656"/>
        <end position="666"/>
    </location>
</feature>
<dbReference type="AlphaFoldDB" id="E1ZSQ3"/>
<keyword evidence="1" id="KW-0175">Coiled coil</keyword>
<evidence type="ECO:0000313" key="3">
    <source>
        <dbReference type="EMBL" id="EFN51146.1"/>
    </source>
</evidence>